<gene>
    <name evidence="2" type="ORF">AZE42_11273</name>
</gene>
<dbReference type="EMBL" id="LVVM01003519">
    <property type="protein sequence ID" value="OJA14721.1"/>
    <property type="molecule type" value="Genomic_DNA"/>
</dbReference>
<proteinExistence type="predicted"/>
<dbReference type="AlphaFoldDB" id="A0A1J8QMD5"/>
<feature type="signal peptide" evidence="1">
    <location>
        <begin position="1"/>
        <end position="23"/>
    </location>
</feature>
<comment type="caution">
    <text evidence="2">The sequence shown here is derived from an EMBL/GenBank/DDBJ whole genome shotgun (WGS) entry which is preliminary data.</text>
</comment>
<name>A0A1J8QMD5_9AGAM</name>
<keyword evidence="1" id="KW-0732">Signal</keyword>
<accession>A0A1J8QMD5</accession>
<evidence type="ECO:0000313" key="3">
    <source>
        <dbReference type="Proteomes" id="UP000183567"/>
    </source>
</evidence>
<feature type="chain" id="PRO_5009649682" evidence="1">
    <location>
        <begin position="24"/>
        <end position="84"/>
    </location>
</feature>
<evidence type="ECO:0000256" key="1">
    <source>
        <dbReference type="SAM" id="SignalP"/>
    </source>
</evidence>
<evidence type="ECO:0000313" key="2">
    <source>
        <dbReference type="EMBL" id="OJA14721.1"/>
    </source>
</evidence>
<organism evidence="2 3">
    <name type="scientific">Rhizopogon vesiculosus</name>
    <dbReference type="NCBI Taxonomy" id="180088"/>
    <lineage>
        <taxon>Eukaryota</taxon>
        <taxon>Fungi</taxon>
        <taxon>Dikarya</taxon>
        <taxon>Basidiomycota</taxon>
        <taxon>Agaricomycotina</taxon>
        <taxon>Agaricomycetes</taxon>
        <taxon>Agaricomycetidae</taxon>
        <taxon>Boletales</taxon>
        <taxon>Suillineae</taxon>
        <taxon>Rhizopogonaceae</taxon>
        <taxon>Rhizopogon</taxon>
    </lineage>
</organism>
<reference evidence="2 3" key="1">
    <citation type="submission" date="2016-03" db="EMBL/GenBank/DDBJ databases">
        <title>Comparative genomics of the ectomycorrhizal sister species Rhizopogon vinicolor and Rhizopogon vesiculosus (Basidiomycota: Boletales) reveals a divergence of the mating type B locus.</title>
        <authorList>
            <person name="Mujic A.B."/>
            <person name="Kuo A."/>
            <person name="Tritt A."/>
            <person name="Lipzen A."/>
            <person name="Chen C."/>
            <person name="Johnson J."/>
            <person name="Sharma A."/>
            <person name="Barry K."/>
            <person name="Grigoriev I.V."/>
            <person name="Spatafora J.W."/>
        </authorList>
    </citation>
    <scope>NUCLEOTIDE SEQUENCE [LARGE SCALE GENOMIC DNA]</scope>
    <source>
        <strain evidence="2 3">AM-OR11-056</strain>
    </source>
</reference>
<protein>
    <submittedName>
        <fullName evidence="2">Uncharacterized protein</fullName>
    </submittedName>
</protein>
<keyword evidence="3" id="KW-1185">Reference proteome</keyword>
<dbReference type="Proteomes" id="UP000183567">
    <property type="component" value="Unassembled WGS sequence"/>
</dbReference>
<sequence>MTGRGGLLHLITTLLYTVKISAPRRQETPALEKDGHVVVLVSQSGGPSQNTSVMKMESTIGTQVSALGKSSKDAVSNGNFARDA</sequence>